<keyword evidence="9" id="KW-1185">Reference proteome</keyword>
<feature type="binding site" evidence="7">
    <location>
        <begin position="172"/>
        <end position="173"/>
    </location>
    <ligand>
        <name>substrate</name>
    </ligand>
</feature>
<keyword evidence="4 7" id="KW-0573">Peptidoglycan synthesis</keyword>
<comment type="function">
    <text evidence="7">Provides the (R)-glutamate required for cell wall biosynthesis.</text>
</comment>
<proteinExistence type="inferred from homology"/>
<feature type="binding site" evidence="7">
    <location>
        <begin position="7"/>
        <end position="8"/>
    </location>
    <ligand>
        <name>substrate</name>
    </ligand>
</feature>
<comment type="catalytic activity">
    <reaction evidence="1 7">
        <text>L-glutamate = D-glutamate</text>
        <dbReference type="Rhea" id="RHEA:12813"/>
        <dbReference type="ChEBI" id="CHEBI:29985"/>
        <dbReference type="ChEBI" id="CHEBI:29986"/>
        <dbReference type="EC" id="5.1.1.3"/>
    </reaction>
</comment>
<dbReference type="InterPro" id="IPR033134">
    <property type="entry name" value="Asp/Glu_racemase_AS_2"/>
</dbReference>
<dbReference type="InterPro" id="IPR004391">
    <property type="entry name" value="Glu_race"/>
</dbReference>
<keyword evidence="3 7" id="KW-0133">Cell shape</keyword>
<dbReference type="NCBIfam" id="TIGR00067">
    <property type="entry name" value="glut_race"/>
    <property type="match status" value="1"/>
</dbReference>
<keyword evidence="6 7" id="KW-0961">Cell wall biogenesis/degradation</keyword>
<dbReference type="Proteomes" id="UP001225134">
    <property type="component" value="Unassembled WGS sequence"/>
</dbReference>
<dbReference type="HAMAP" id="MF_00258">
    <property type="entry name" value="Glu_racemase"/>
    <property type="match status" value="1"/>
</dbReference>
<dbReference type="InterPro" id="IPR001920">
    <property type="entry name" value="Asp/Glu_race"/>
</dbReference>
<accession>A0ABT7HKU1</accession>
<evidence type="ECO:0000313" key="8">
    <source>
        <dbReference type="EMBL" id="MDK9580647.1"/>
    </source>
</evidence>
<evidence type="ECO:0000256" key="6">
    <source>
        <dbReference type="ARBA" id="ARBA00023316"/>
    </source>
</evidence>
<reference evidence="8 9" key="1">
    <citation type="submission" date="2023-06" db="EMBL/GenBank/DDBJ databases">
        <title>Antibody response to the Sneathia vaginalis cytopathogenic toxin A during pregnancy.</title>
        <authorList>
            <person name="Mccoy Z.T."/>
            <person name="Serrano M.G."/>
            <person name="Spaine K."/>
            <person name="Edwards D.J."/>
            <person name="Buck G.A."/>
            <person name="Jefferson K."/>
        </authorList>
    </citation>
    <scope>NUCLEOTIDE SEQUENCE [LARGE SCALE GENOMIC DNA]</scope>
    <source>
        <strain evidence="8 9">CCUG 42621</strain>
    </source>
</reference>
<dbReference type="RefSeq" id="WP_285152938.1">
    <property type="nucleotide sequence ID" value="NZ_JASSPP010000005.1"/>
</dbReference>
<feature type="binding site" evidence="7">
    <location>
        <begin position="39"/>
        <end position="40"/>
    </location>
    <ligand>
        <name>substrate</name>
    </ligand>
</feature>
<evidence type="ECO:0000256" key="3">
    <source>
        <dbReference type="ARBA" id="ARBA00022960"/>
    </source>
</evidence>
<feature type="binding site" evidence="7">
    <location>
        <begin position="71"/>
        <end position="72"/>
    </location>
    <ligand>
        <name>substrate</name>
    </ligand>
</feature>
<dbReference type="EC" id="5.1.1.3" evidence="2 7"/>
<keyword evidence="5 7" id="KW-0413">Isomerase</keyword>
<name>A0ABT7HKU1_9FUSO</name>
<dbReference type="PANTHER" id="PTHR21198">
    <property type="entry name" value="GLUTAMATE RACEMASE"/>
    <property type="match status" value="1"/>
</dbReference>
<evidence type="ECO:0000256" key="4">
    <source>
        <dbReference type="ARBA" id="ARBA00022984"/>
    </source>
</evidence>
<gene>
    <name evidence="7 8" type="primary">murI</name>
    <name evidence="8" type="ORF">QQA45_03855</name>
</gene>
<organism evidence="8 9">
    <name type="scientific">Sneathia sanguinegens</name>
    <dbReference type="NCBI Taxonomy" id="40543"/>
    <lineage>
        <taxon>Bacteria</taxon>
        <taxon>Fusobacteriati</taxon>
        <taxon>Fusobacteriota</taxon>
        <taxon>Fusobacteriia</taxon>
        <taxon>Fusobacteriales</taxon>
        <taxon>Leptotrichiaceae</taxon>
        <taxon>Sneathia</taxon>
    </lineage>
</organism>
<evidence type="ECO:0000256" key="5">
    <source>
        <dbReference type="ARBA" id="ARBA00023235"/>
    </source>
</evidence>
<dbReference type="InterPro" id="IPR015942">
    <property type="entry name" value="Asp/Glu/hydantoin_racemase"/>
</dbReference>
<sequence length="245" mass="28239">MAIGIFDSGLGGLSVLKYVLKMYPNKKMVYFADTEHFPYGTKNKEELIKYVDKIVDFFISEGVNEILIACNTATALTLDYLKKKYKLEIHGIITPVCDYILKKDIKNITLIATSATIKSKVYNDILKDRIINNIEAPLLVQCAENMEEDKAKVVIQNYFKDTMPINIILGCTHFPLLIPEFKEVFPKANLIDPALELVKKIKLTHEDGNIVLYCSKDLEKFKRKVYKILKREDLDVRLHKWEIDC</sequence>
<dbReference type="EMBL" id="JASSPP010000005">
    <property type="protein sequence ID" value="MDK9580647.1"/>
    <property type="molecule type" value="Genomic_DNA"/>
</dbReference>
<comment type="similarity">
    <text evidence="7">Belongs to the aspartate/glutamate racemases family.</text>
</comment>
<dbReference type="GO" id="GO:0008881">
    <property type="term" value="F:glutamate racemase activity"/>
    <property type="evidence" value="ECO:0007669"/>
    <property type="project" value="UniProtKB-EC"/>
</dbReference>
<dbReference type="Pfam" id="PF01177">
    <property type="entry name" value="Asp_Glu_race"/>
    <property type="match status" value="1"/>
</dbReference>
<protein>
    <recommendedName>
        <fullName evidence="2 7">Glutamate racemase</fullName>
        <ecNumber evidence="2 7">5.1.1.3</ecNumber>
    </recommendedName>
</protein>
<dbReference type="PANTHER" id="PTHR21198:SF3">
    <property type="entry name" value="GLUTAMATE RACEMASE"/>
    <property type="match status" value="1"/>
</dbReference>
<dbReference type="PROSITE" id="PS00924">
    <property type="entry name" value="ASP_GLU_RACEMASE_2"/>
    <property type="match status" value="1"/>
</dbReference>
<feature type="active site" description="Proton donor/acceptor" evidence="7">
    <location>
        <position position="171"/>
    </location>
</feature>
<feature type="active site" description="Proton donor/acceptor" evidence="7">
    <location>
        <position position="70"/>
    </location>
</feature>
<dbReference type="SUPFAM" id="SSF53681">
    <property type="entry name" value="Aspartate/glutamate racemase"/>
    <property type="match status" value="2"/>
</dbReference>
<evidence type="ECO:0000313" key="9">
    <source>
        <dbReference type="Proteomes" id="UP001225134"/>
    </source>
</evidence>
<evidence type="ECO:0000256" key="1">
    <source>
        <dbReference type="ARBA" id="ARBA00001602"/>
    </source>
</evidence>
<comment type="pathway">
    <text evidence="7">Cell wall biogenesis; peptidoglycan biosynthesis.</text>
</comment>
<evidence type="ECO:0000256" key="2">
    <source>
        <dbReference type="ARBA" id="ARBA00013090"/>
    </source>
</evidence>
<dbReference type="Gene3D" id="3.40.50.1860">
    <property type="match status" value="2"/>
</dbReference>
<evidence type="ECO:0000256" key="7">
    <source>
        <dbReference type="HAMAP-Rule" id="MF_00258"/>
    </source>
</evidence>
<comment type="caution">
    <text evidence="8">The sequence shown here is derived from an EMBL/GenBank/DDBJ whole genome shotgun (WGS) entry which is preliminary data.</text>
</comment>